<dbReference type="Gene3D" id="3.30.420.130">
    <property type="entry name" value="Dinitrogenase iron-molybdenum cofactor biosynthesis domain"/>
    <property type="match status" value="1"/>
</dbReference>
<comment type="caution">
    <text evidence="3">The sequence shown here is derived from an EMBL/GenBank/DDBJ whole genome shotgun (WGS) entry which is preliminary data.</text>
</comment>
<organism evidence="3 4">
    <name type="scientific">Pararhodospirillum oryzae</name>
    <dbReference type="NCBI Taxonomy" id="478448"/>
    <lineage>
        <taxon>Bacteria</taxon>
        <taxon>Pseudomonadati</taxon>
        <taxon>Pseudomonadota</taxon>
        <taxon>Alphaproteobacteria</taxon>
        <taxon>Rhodospirillales</taxon>
        <taxon>Rhodospirillaceae</taxon>
        <taxon>Pararhodospirillum</taxon>
    </lineage>
</organism>
<name>A0A512H8W5_9PROT</name>
<dbReference type="InterPro" id="IPR003731">
    <property type="entry name" value="Di-Nase_FeMo-co_biosynth"/>
</dbReference>
<dbReference type="Pfam" id="PF02579">
    <property type="entry name" value="Nitro_FeMo-Co"/>
    <property type="match status" value="1"/>
</dbReference>
<dbReference type="SUPFAM" id="SSF53146">
    <property type="entry name" value="Nitrogenase accessory factor-like"/>
    <property type="match status" value="1"/>
</dbReference>
<dbReference type="InterPro" id="IPR036105">
    <property type="entry name" value="DiNase_FeMo-co_biosyn_sf"/>
</dbReference>
<gene>
    <name evidence="3" type="ORF">ROR02_20120</name>
</gene>
<evidence type="ECO:0000259" key="2">
    <source>
        <dbReference type="Pfam" id="PF02579"/>
    </source>
</evidence>
<keyword evidence="4" id="KW-1185">Reference proteome</keyword>
<dbReference type="AlphaFoldDB" id="A0A512H8W5"/>
<evidence type="ECO:0000256" key="1">
    <source>
        <dbReference type="ARBA" id="ARBA00023231"/>
    </source>
</evidence>
<dbReference type="PANTHER" id="PTHR33937:SF2">
    <property type="entry name" value="DINITROGENASE IRON-MOLYBDENUM COFACTOR BIOSYNTHESIS DOMAIN-CONTAINING PROTEIN"/>
    <property type="match status" value="1"/>
</dbReference>
<dbReference type="Proteomes" id="UP000321567">
    <property type="component" value="Unassembled WGS sequence"/>
</dbReference>
<dbReference type="InterPro" id="IPR051840">
    <property type="entry name" value="NifX/NifY_domain"/>
</dbReference>
<sequence length="124" mass="12531">MSMIVAIPSEAPGGAEAPLSAHFGQCPTFTLAKIDGDQAEVIEVVPGVPHSHGGCMAPVQLLAGRGVSVLIAAGMGRGPLMGCLRSGITVHLCPAPGTVTEVLARFKAGELPPFQPEHSCASHG</sequence>
<dbReference type="EMBL" id="BJZO01000051">
    <property type="protein sequence ID" value="GEO81881.1"/>
    <property type="molecule type" value="Genomic_DNA"/>
</dbReference>
<feature type="domain" description="Dinitrogenase iron-molybdenum cofactor biosynthesis" evidence="2">
    <location>
        <begin position="17"/>
        <end position="107"/>
    </location>
</feature>
<reference evidence="3 4" key="1">
    <citation type="submission" date="2019-07" db="EMBL/GenBank/DDBJ databases">
        <title>Whole genome shotgun sequence of Rhodospirillum oryzae NBRC 107573.</title>
        <authorList>
            <person name="Hosoyama A."/>
            <person name="Uohara A."/>
            <person name="Ohji S."/>
            <person name="Ichikawa N."/>
        </authorList>
    </citation>
    <scope>NUCLEOTIDE SEQUENCE [LARGE SCALE GENOMIC DNA]</scope>
    <source>
        <strain evidence="3 4">NBRC 107573</strain>
    </source>
</reference>
<dbReference type="PANTHER" id="PTHR33937">
    <property type="entry name" value="IRON-MOLYBDENUM PROTEIN-RELATED-RELATED"/>
    <property type="match status" value="1"/>
</dbReference>
<evidence type="ECO:0000313" key="4">
    <source>
        <dbReference type="Proteomes" id="UP000321567"/>
    </source>
</evidence>
<dbReference type="RefSeq" id="WP_218032802.1">
    <property type="nucleotide sequence ID" value="NZ_BJZO01000051.1"/>
</dbReference>
<keyword evidence="1" id="KW-0535">Nitrogen fixation</keyword>
<proteinExistence type="predicted"/>
<accession>A0A512H8W5</accession>
<evidence type="ECO:0000313" key="3">
    <source>
        <dbReference type="EMBL" id="GEO81881.1"/>
    </source>
</evidence>
<protein>
    <submittedName>
        <fullName evidence="3">Dinitrogenase iron-molybdenum cofactor biosynthesis protein</fullName>
    </submittedName>
</protein>